<sequence>MILLVGAGYMGQEYAKVLKSINVGFIVVGRSEESAKLFEDKIQTSVITGGLIKWLEPKPPVPRFAIIATNEENLGASARELIRYGIKNILIEKPGGINLADIKKTQALANKHRTKIFIAYNRRFYASAMRAKEIIKKDGGALSFTFDFSERSHLIKNLNKPKMVKKNWLIMNSSHVIDMAFFLVGHPKKLYSQVGGKNILPWHPRGSIYSGYGIVNPDILFSYHANWQSPGNWKIELLTKKNKLIFMPLEELKIQRIGHPIENLKLNNELDAKFKPGLYAMTKSFLTNSLFLKTIENQLKDIEKIYNVIGSY</sequence>
<evidence type="ECO:0000259" key="1">
    <source>
        <dbReference type="Pfam" id="PF01408"/>
    </source>
</evidence>
<dbReference type="PANTHER" id="PTHR43377">
    <property type="entry name" value="BILIVERDIN REDUCTASE A"/>
    <property type="match status" value="1"/>
</dbReference>
<dbReference type="InterPro" id="IPR000683">
    <property type="entry name" value="Gfo/Idh/MocA-like_OxRdtase_N"/>
</dbReference>
<evidence type="ECO:0000313" key="2">
    <source>
        <dbReference type="EMBL" id="OGM99408.1"/>
    </source>
</evidence>
<dbReference type="SUPFAM" id="SSF51735">
    <property type="entry name" value="NAD(P)-binding Rossmann-fold domains"/>
    <property type="match status" value="1"/>
</dbReference>
<dbReference type="InterPro" id="IPR036291">
    <property type="entry name" value="NAD(P)-bd_dom_sf"/>
</dbReference>
<accession>A0A1F8EH66</accession>
<dbReference type="InterPro" id="IPR051450">
    <property type="entry name" value="Gfo/Idh/MocA_Oxidoreductases"/>
</dbReference>
<protein>
    <recommendedName>
        <fullName evidence="1">Gfo/Idh/MocA-like oxidoreductase N-terminal domain-containing protein</fullName>
    </recommendedName>
</protein>
<comment type="caution">
    <text evidence="2">The sequence shown here is derived from an EMBL/GenBank/DDBJ whole genome shotgun (WGS) entry which is preliminary data.</text>
</comment>
<proteinExistence type="predicted"/>
<reference evidence="2 3" key="1">
    <citation type="journal article" date="2016" name="Nat. Commun.">
        <title>Thousands of microbial genomes shed light on interconnected biogeochemical processes in an aquifer system.</title>
        <authorList>
            <person name="Anantharaman K."/>
            <person name="Brown C.T."/>
            <person name="Hug L.A."/>
            <person name="Sharon I."/>
            <person name="Castelle C.J."/>
            <person name="Probst A.J."/>
            <person name="Thomas B.C."/>
            <person name="Singh A."/>
            <person name="Wilkins M.J."/>
            <person name="Karaoz U."/>
            <person name="Brodie E.L."/>
            <person name="Williams K.H."/>
            <person name="Hubbard S.S."/>
            <person name="Banfield J.F."/>
        </authorList>
    </citation>
    <scope>NUCLEOTIDE SEQUENCE [LARGE SCALE GENOMIC DNA]</scope>
</reference>
<organism evidence="2 3">
    <name type="scientific">Candidatus Yanofskybacteria bacterium RIFCSPHIGHO2_01_FULL_39_8b</name>
    <dbReference type="NCBI Taxonomy" id="1802659"/>
    <lineage>
        <taxon>Bacteria</taxon>
        <taxon>Candidatus Yanofskyibacteriota</taxon>
    </lineage>
</organism>
<dbReference type="PANTHER" id="PTHR43377:SF1">
    <property type="entry name" value="BILIVERDIN REDUCTASE A"/>
    <property type="match status" value="1"/>
</dbReference>
<evidence type="ECO:0000313" key="3">
    <source>
        <dbReference type="Proteomes" id="UP000177594"/>
    </source>
</evidence>
<name>A0A1F8EH66_9BACT</name>
<dbReference type="Pfam" id="PF01408">
    <property type="entry name" value="GFO_IDH_MocA"/>
    <property type="match status" value="1"/>
</dbReference>
<dbReference type="GO" id="GO:0000166">
    <property type="term" value="F:nucleotide binding"/>
    <property type="evidence" value="ECO:0007669"/>
    <property type="project" value="InterPro"/>
</dbReference>
<dbReference type="Gene3D" id="3.40.50.720">
    <property type="entry name" value="NAD(P)-binding Rossmann-like Domain"/>
    <property type="match status" value="1"/>
</dbReference>
<feature type="domain" description="Gfo/Idh/MocA-like oxidoreductase N-terminal" evidence="1">
    <location>
        <begin position="2"/>
        <end position="119"/>
    </location>
</feature>
<dbReference type="EMBL" id="MGIZ01000020">
    <property type="protein sequence ID" value="OGM99408.1"/>
    <property type="molecule type" value="Genomic_DNA"/>
</dbReference>
<dbReference type="Gene3D" id="3.30.360.10">
    <property type="entry name" value="Dihydrodipicolinate Reductase, domain 2"/>
    <property type="match status" value="1"/>
</dbReference>
<gene>
    <name evidence="2" type="ORF">A2817_03425</name>
</gene>
<dbReference type="Proteomes" id="UP000177594">
    <property type="component" value="Unassembled WGS sequence"/>
</dbReference>
<dbReference type="AlphaFoldDB" id="A0A1F8EH66"/>